<evidence type="ECO:0000256" key="1">
    <source>
        <dbReference type="PROSITE-ProRule" id="PRU00259"/>
    </source>
</evidence>
<sequence length="146" mass="14792">MVGLLQADDSGAAAAAAEAVASLAGGGGRPTCQALVDAGAATALVRLLSRGDVQMGGRSHAARALGRLAAASGTHRRTVVEAGAVQPLTTLAEQADDPAPFRQALDSLRSAADESLVQLRKTADGMKRKMPPLTSRLFPCFSPSDG</sequence>
<accession>A0A7R9V1H8</accession>
<dbReference type="InterPro" id="IPR016024">
    <property type="entry name" value="ARM-type_fold"/>
</dbReference>
<dbReference type="SUPFAM" id="SSF48371">
    <property type="entry name" value="ARM repeat"/>
    <property type="match status" value="1"/>
</dbReference>
<gene>
    <name evidence="2" type="ORF">CEUR00632_LOCUS167</name>
</gene>
<organism evidence="2">
    <name type="scientific">Chlamydomonas euryale</name>
    <dbReference type="NCBI Taxonomy" id="1486919"/>
    <lineage>
        <taxon>Eukaryota</taxon>
        <taxon>Viridiplantae</taxon>
        <taxon>Chlorophyta</taxon>
        <taxon>core chlorophytes</taxon>
        <taxon>Chlorophyceae</taxon>
        <taxon>CS clade</taxon>
        <taxon>Chlamydomonadales</taxon>
        <taxon>Chlamydomonadaceae</taxon>
        <taxon>Chlamydomonas</taxon>
    </lineage>
</organism>
<name>A0A7R9V1H8_9CHLO</name>
<protein>
    <submittedName>
        <fullName evidence="2">Uncharacterized protein</fullName>
    </submittedName>
</protein>
<dbReference type="PROSITE" id="PS50176">
    <property type="entry name" value="ARM_REPEAT"/>
    <property type="match status" value="1"/>
</dbReference>
<dbReference type="EMBL" id="HBEC01000288">
    <property type="protein sequence ID" value="CAD8280132.1"/>
    <property type="molecule type" value="Transcribed_RNA"/>
</dbReference>
<dbReference type="InterPro" id="IPR011989">
    <property type="entry name" value="ARM-like"/>
</dbReference>
<dbReference type="InterPro" id="IPR000225">
    <property type="entry name" value="Armadillo"/>
</dbReference>
<reference evidence="2" key="1">
    <citation type="submission" date="2021-01" db="EMBL/GenBank/DDBJ databases">
        <authorList>
            <person name="Corre E."/>
            <person name="Pelletier E."/>
            <person name="Niang G."/>
            <person name="Scheremetjew M."/>
            <person name="Finn R."/>
            <person name="Kale V."/>
            <person name="Holt S."/>
            <person name="Cochrane G."/>
            <person name="Meng A."/>
            <person name="Brown T."/>
            <person name="Cohen L."/>
        </authorList>
    </citation>
    <scope>NUCLEOTIDE SEQUENCE</scope>
    <source>
        <strain evidence="2">CCMP219</strain>
    </source>
</reference>
<feature type="repeat" description="ARM" evidence="1">
    <location>
        <begin position="39"/>
        <end position="83"/>
    </location>
</feature>
<dbReference type="Gene3D" id="1.25.10.10">
    <property type="entry name" value="Leucine-rich Repeat Variant"/>
    <property type="match status" value="1"/>
</dbReference>
<dbReference type="AlphaFoldDB" id="A0A7R9V1H8"/>
<proteinExistence type="predicted"/>
<evidence type="ECO:0000313" key="2">
    <source>
        <dbReference type="EMBL" id="CAD8280132.1"/>
    </source>
</evidence>